<dbReference type="EMBL" id="VCEB01000003">
    <property type="protein sequence ID" value="KAB0380581.1"/>
    <property type="molecule type" value="Genomic_DNA"/>
</dbReference>
<dbReference type="AlphaFoldDB" id="A0A5J5MMS8"/>
<evidence type="ECO:0000313" key="5">
    <source>
        <dbReference type="Proteomes" id="UP000326062"/>
    </source>
</evidence>
<comment type="caution">
    <text evidence="4">The sequence shown here is derived from an EMBL/GenBank/DDBJ whole genome shotgun (WGS) entry which is preliminary data.</text>
</comment>
<dbReference type="GO" id="GO:0005634">
    <property type="term" value="C:nucleus"/>
    <property type="evidence" value="ECO:0007669"/>
    <property type="project" value="InterPro"/>
</dbReference>
<evidence type="ECO:0000256" key="3">
    <source>
        <dbReference type="SAM" id="MobiDB-lite"/>
    </source>
</evidence>
<dbReference type="Pfam" id="PF00956">
    <property type="entry name" value="NAP"/>
    <property type="match status" value="1"/>
</dbReference>
<feature type="region of interest" description="Disordered" evidence="3">
    <location>
        <begin position="1"/>
        <end position="88"/>
    </location>
</feature>
<dbReference type="InterPro" id="IPR037231">
    <property type="entry name" value="NAP-like_sf"/>
</dbReference>
<dbReference type="InterPro" id="IPR002164">
    <property type="entry name" value="NAP_family"/>
</dbReference>
<dbReference type="Proteomes" id="UP000326062">
    <property type="component" value="Chromosome 3"/>
</dbReference>
<feature type="region of interest" description="Disordered" evidence="3">
    <location>
        <begin position="133"/>
        <end position="169"/>
    </location>
</feature>
<accession>A0A5J5MMS8</accession>
<dbReference type="GO" id="GO:0006334">
    <property type="term" value="P:nucleosome assembly"/>
    <property type="evidence" value="ECO:0007669"/>
    <property type="project" value="InterPro"/>
</dbReference>
<evidence type="ECO:0000256" key="2">
    <source>
        <dbReference type="RuleBase" id="RU003876"/>
    </source>
</evidence>
<comment type="similarity">
    <text evidence="1 2">Belongs to the nucleosome assembly protein (NAP) family.</text>
</comment>
<evidence type="ECO:0000256" key="1">
    <source>
        <dbReference type="ARBA" id="ARBA00009947"/>
    </source>
</evidence>
<dbReference type="SUPFAM" id="SSF143113">
    <property type="entry name" value="NAP-like"/>
    <property type="match status" value="1"/>
</dbReference>
<feature type="compositionally biased region" description="Basic residues" evidence="3">
    <location>
        <begin position="1"/>
        <end position="10"/>
    </location>
</feature>
<sequence length="343" mass="37171">RQKPWQKPRQRPSSQRQRLGKETKAAQVQAGAGWGGLETTAPAPPSPVRGRGCLPAPPRLWPRAPGPGGRNHGQVVTRPGPGKATSLPKHLVTNIIFMGTVGRPKNGPRVGNLRSPAVKKAPGTCCEVGRGSPALAGGKLKKGTTEESASVPVGEKMENAGSGLAATEGSTGMLKRPAEAGDHEHPSGQGLVPAFPEVRANLLIQNIPGFWGQDFQNHSQLSSFLNNQDKEVLSYLNSLEVEELGLTKLVYKIKFYFGCNPYFQNTALIKEYGRGPAGLVVSRSTPIQWLFWDDLQILSQEKPDNSQSCWEELWLNPLQDYLVSERAARQPVETPEPGVNKSN</sequence>
<feature type="non-terminal residue" evidence="4">
    <location>
        <position position="1"/>
    </location>
</feature>
<name>A0A5J5MMS8_MUNRE</name>
<dbReference type="PANTHER" id="PTHR11875">
    <property type="entry name" value="TESTIS-SPECIFIC Y-ENCODED PROTEIN"/>
    <property type="match status" value="1"/>
</dbReference>
<dbReference type="Gene3D" id="3.30.1120.90">
    <property type="entry name" value="Nucleosome assembly protein"/>
    <property type="match status" value="1"/>
</dbReference>
<reference evidence="4 5" key="1">
    <citation type="submission" date="2019-06" db="EMBL/GenBank/DDBJ databases">
        <title>Discovery of a novel chromosome fission-fusion reversal in muntjac.</title>
        <authorList>
            <person name="Mudd A.B."/>
            <person name="Bredeson J.V."/>
            <person name="Baum R."/>
            <person name="Hockemeyer D."/>
            <person name="Rokhsar D.S."/>
        </authorList>
    </citation>
    <scope>NUCLEOTIDE SEQUENCE [LARGE SCALE GENOMIC DNA]</scope>
    <source>
        <strain evidence="4">UCam_UCB_Mr</strain>
        <tissue evidence="4">Fibroblast cell line</tissue>
    </source>
</reference>
<keyword evidence="5" id="KW-1185">Reference proteome</keyword>
<organism evidence="4 5">
    <name type="scientific">Muntiacus reevesi</name>
    <name type="common">Reeves' muntjac</name>
    <name type="synonym">Cervus reevesi</name>
    <dbReference type="NCBI Taxonomy" id="9886"/>
    <lineage>
        <taxon>Eukaryota</taxon>
        <taxon>Metazoa</taxon>
        <taxon>Chordata</taxon>
        <taxon>Craniata</taxon>
        <taxon>Vertebrata</taxon>
        <taxon>Euteleostomi</taxon>
        <taxon>Mammalia</taxon>
        <taxon>Eutheria</taxon>
        <taxon>Laurasiatheria</taxon>
        <taxon>Artiodactyla</taxon>
        <taxon>Ruminantia</taxon>
        <taxon>Pecora</taxon>
        <taxon>Cervidae</taxon>
        <taxon>Muntiacinae</taxon>
        <taxon>Muntiacus</taxon>
    </lineage>
</organism>
<evidence type="ECO:0000313" key="4">
    <source>
        <dbReference type="EMBL" id="KAB0380581.1"/>
    </source>
</evidence>
<proteinExistence type="inferred from homology"/>
<protein>
    <submittedName>
        <fullName evidence="4">Uncharacterized protein</fullName>
    </submittedName>
</protein>
<gene>
    <name evidence="4" type="ORF">FD755_008365</name>
</gene>